<dbReference type="RefSeq" id="YP_009951409.1">
    <property type="nucleotide sequence ID" value="NC_051601.1"/>
</dbReference>
<protein>
    <submittedName>
        <fullName evidence="1">Uncharacterized protein</fullName>
    </submittedName>
</protein>
<gene>
    <name evidence="1" type="primary">37</name>
    <name evidence="1" type="ORF">SEA_KRUEGER_37</name>
</gene>
<name>A0A222ZM34_9CAUD</name>
<dbReference type="EMBL" id="MF324914">
    <property type="protein sequence ID" value="ASR85538.1"/>
    <property type="molecule type" value="Genomic_DNA"/>
</dbReference>
<sequence length="27" mass="2897">MGTIVKALIGKLFGLIVDKLLAKLKGR</sequence>
<evidence type="ECO:0000313" key="1">
    <source>
        <dbReference type="EMBL" id="ASR85538.1"/>
    </source>
</evidence>
<proteinExistence type="predicted"/>
<evidence type="ECO:0000313" key="2">
    <source>
        <dbReference type="Proteomes" id="UP000226065"/>
    </source>
</evidence>
<dbReference type="Proteomes" id="UP000226065">
    <property type="component" value="Segment"/>
</dbReference>
<accession>A0A222ZM34</accession>
<reference evidence="1 2" key="1">
    <citation type="submission" date="2017-06" db="EMBL/GenBank/DDBJ databases">
        <authorList>
            <person name="Tobias T."/>
            <person name="Darnell A."/>
            <person name="Downs E."/>
            <person name="Draper R."/>
            <person name="Fishman F."/>
            <person name="Harders C."/>
            <person name="Isola J."/>
            <person name="Keiser K."/>
            <person name="Knight T."/>
            <person name="Lindquist A."/>
            <person name="Mozdren S."/>
            <person name="Obiri-Yeboah D."/>
            <person name="Oostindie M."/>
            <person name="Pearce C."/>
            <person name="Pelyhes D."/>
            <person name="Peterson J."/>
            <person name="Smith S."/>
            <person name="Vroom A."/>
            <person name="Stukey J."/>
            <person name="Best A."/>
            <person name="Garlena R.A."/>
            <person name="Russell D.A."/>
            <person name="Pope W.H."/>
            <person name="Jacobs-Sera D."/>
            <person name="Hendrix R.W."/>
            <person name="Hatfull G.F."/>
        </authorList>
    </citation>
    <scope>NUCLEOTIDE SEQUENCE [LARGE SCALE GENOMIC DNA]</scope>
</reference>
<organism evidence="1 2">
    <name type="scientific">Mycobacterium phage Krueger</name>
    <dbReference type="NCBI Taxonomy" id="2015820"/>
    <lineage>
        <taxon>Viruses</taxon>
        <taxon>Duplodnaviria</taxon>
        <taxon>Heunggongvirae</taxon>
        <taxon>Uroviricota</taxon>
        <taxon>Caudoviricetes</taxon>
        <taxon>Weiservirinae</taxon>
        <taxon>Unicornvirus</taxon>
        <taxon>Unicornvirus krueger</taxon>
    </lineage>
</organism>
<dbReference type="GeneID" id="60322845"/>
<dbReference type="KEGG" id="vg:60322845"/>
<keyword evidence="2" id="KW-1185">Reference proteome</keyword>